<evidence type="ECO:0000256" key="1">
    <source>
        <dbReference type="SAM" id="MobiDB-lite"/>
    </source>
</evidence>
<dbReference type="PANTHER" id="PTHR46033">
    <property type="entry name" value="PROTEIN MAIN-LIKE 2"/>
    <property type="match status" value="1"/>
</dbReference>
<evidence type="ECO:0000313" key="4">
    <source>
        <dbReference type="Proteomes" id="UP000813462"/>
    </source>
</evidence>
<gene>
    <name evidence="3" type="ORF">FEM48_Zijuj01G0224300</name>
</gene>
<dbReference type="PANTHER" id="PTHR46033:SF67">
    <property type="entry name" value="AMINOTRANSFERASE-LIKE, PLANT MOBILE DOMAIN FAMILY PROTEIN"/>
    <property type="match status" value="1"/>
</dbReference>
<dbReference type="Proteomes" id="UP000813462">
    <property type="component" value="Unassembled WGS sequence"/>
</dbReference>
<dbReference type="InterPro" id="IPR044824">
    <property type="entry name" value="MAIN-like"/>
</dbReference>
<evidence type="ECO:0000259" key="2">
    <source>
        <dbReference type="Pfam" id="PF10536"/>
    </source>
</evidence>
<feature type="compositionally biased region" description="Polar residues" evidence="1">
    <location>
        <begin position="558"/>
        <end position="567"/>
    </location>
</feature>
<dbReference type="AlphaFoldDB" id="A0A978W3X0"/>
<dbReference type="EMBL" id="JAEACU010000001">
    <property type="protein sequence ID" value="KAH7546654.1"/>
    <property type="molecule type" value="Genomic_DNA"/>
</dbReference>
<sequence length="725" mass="81407">MGETSDSIVDERKELIASFSGNGTPVFRTAHFLKPSVTSIDEPLELLSVSRSSMPPKFEPREWALKINLNGWRNPTKDWTNWVNFMHSKYLAKWKEAGIYEAIMNSTFELHKDEKLVLGIAERWSPGTKTFHFPWGEATITLEDVMVLGGYSVLGDSVLSPLKTTQLKEIHEKLNQARFQISKSRSNKASQSLWMKMFMGSGSEIEHEAFLVTWLSMFVFANTVTKLINKLVFPIAIHLARGTRIALAPAVLATIYKDLNLFKEALVYSPKSNRCNNGSFSLELNLWSPLQLIHLWALERFKALQPKPNFIKRGEPFFARWHKVKGLKLGDVRLALDSSGESFQWRPYTKKVVYWNGCKLFGEKAMWVPVGPQLDEQQELLARCLRVSKLVGIDCIEQYLPHRVSMQFGMDQDLPGSVSQSIETPEVAWTNFSKPIGGTKLYIPSQHFEAGVTVRYLDWKKNFQDETKEGTVKWKKTRRSSTEKNMEMVKVLHKASKGEINGGNNDDFPPGFPSKSKTANKSGKSLHVKPELVEMMSSNNMPCSLGKRPVCDGKNLGHSRSLSSSIADNKCSGDSIDKGAGDSNENVQPAFPPTGKTADRAGKSLKIEPAFVEMMNSDNDGKNSGHRPSFSDSVAHTRASGEKKLLSESVERIRQSEGSMEGLKITRNDVNGRNSGNLDSCTESNYNSNSERNRQEHLEFEARISRLERAVATMRAAMLGKSRLV</sequence>
<accession>A0A978W3X0</accession>
<evidence type="ECO:0000313" key="3">
    <source>
        <dbReference type="EMBL" id="KAH7546654.1"/>
    </source>
</evidence>
<feature type="region of interest" description="Disordered" evidence="1">
    <location>
        <begin position="615"/>
        <end position="694"/>
    </location>
</feature>
<dbReference type="GO" id="GO:0010073">
    <property type="term" value="P:meristem maintenance"/>
    <property type="evidence" value="ECO:0007669"/>
    <property type="project" value="InterPro"/>
</dbReference>
<protein>
    <recommendedName>
        <fullName evidence="2">Aminotransferase-like plant mobile domain-containing protein</fullName>
    </recommendedName>
</protein>
<feature type="region of interest" description="Disordered" evidence="1">
    <location>
        <begin position="556"/>
        <end position="601"/>
    </location>
</feature>
<feature type="region of interest" description="Disordered" evidence="1">
    <location>
        <begin position="496"/>
        <end position="525"/>
    </location>
</feature>
<comment type="caution">
    <text evidence="3">The sequence shown here is derived from an EMBL/GenBank/DDBJ whole genome shotgun (WGS) entry which is preliminary data.</text>
</comment>
<proteinExistence type="predicted"/>
<feature type="compositionally biased region" description="Polar residues" evidence="1">
    <location>
        <begin position="668"/>
        <end position="682"/>
    </location>
</feature>
<feature type="domain" description="Aminotransferase-like plant mobile" evidence="2">
    <location>
        <begin position="98"/>
        <end position="459"/>
    </location>
</feature>
<feature type="compositionally biased region" description="Basic and acidic residues" evidence="1">
    <location>
        <begin position="639"/>
        <end position="655"/>
    </location>
</feature>
<name>A0A978W3X0_ZIZJJ</name>
<dbReference type="Pfam" id="PF10536">
    <property type="entry name" value="PMD"/>
    <property type="match status" value="1"/>
</dbReference>
<dbReference type="InterPro" id="IPR019557">
    <property type="entry name" value="AminoTfrase-like_pln_mobile"/>
</dbReference>
<organism evidence="3 4">
    <name type="scientific">Ziziphus jujuba var. spinosa</name>
    <dbReference type="NCBI Taxonomy" id="714518"/>
    <lineage>
        <taxon>Eukaryota</taxon>
        <taxon>Viridiplantae</taxon>
        <taxon>Streptophyta</taxon>
        <taxon>Embryophyta</taxon>
        <taxon>Tracheophyta</taxon>
        <taxon>Spermatophyta</taxon>
        <taxon>Magnoliopsida</taxon>
        <taxon>eudicotyledons</taxon>
        <taxon>Gunneridae</taxon>
        <taxon>Pentapetalae</taxon>
        <taxon>rosids</taxon>
        <taxon>fabids</taxon>
        <taxon>Rosales</taxon>
        <taxon>Rhamnaceae</taxon>
        <taxon>Paliureae</taxon>
        <taxon>Ziziphus</taxon>
    </lineage>
</organism>
<reference evidence="3" key="1">
    <citation type="journal article" date="2021" name="Front. Plant Sci.">
        <title>Chromosome-Scale Genome Assembly for Chinese Sour Jujube and Insights Into Its Genome Evolution and Domestication Signature.</title>
        <authorList>
            <person name="Shen L.-Y."/>
            <person name="Luo H."/>
            <person name="Wang X.-L."/>
            <person name="Wang X.-M."/>
            <person name="Qiu X.-J."/>
            <person name="Liu H."/>
            <person name="Zhou S.-S."/>
            <person name="Jia K.-H."/>
            <person name="Nie S."/>
            <person name="Bao Y.-T."/>
            <person name="Zhang R.-G."/>
            <person name="Yun Q.-Z."/>
            <person name="Chai Y.-H."/>
            <person name="Lu J.-Y."/>
            <person name="Li Y."/>
            <person name="Zhao S.-W."/>
            <person name="Mao J.-F."/>
            <person name="Jia S.-G."/>
            <person name="Mao Y.-M."/>
        </authorList>
    </citation>
    <scope>NUCLEOTIDE SEQUENCE</scope>
    <source>
        <strain evidence="3">AT0</strain>
        <tissue evidence="3">Leaf</tissue>
    </source>
</reference>
<dbReference type="OrthoDB" id="1572276at2759"/>